<dbReference type="OrthoDB" id="408614at2759"/>
<evidence type="ECO:0000313" key="2">
    <source>
        <dbReference type="EMBL" id="CAE7292764.1"/>
    </source>
</evidence>
<evidence type="ECO:0000313" key="3">
    <source>
        <dbReference type="Proteomes" id="UP000604046"/>
    </source>
</evidence>
<feature type="signal peptide" evidence="1">
    <location>
        <begin position="1"/>
        <end position="16"/>
    </location>
</feature>
<organism evidence="2 3">
    <name type="scientific">Symbiodinium natans</name>
    <dbReference type="NCBI Taxonomy" id="878477"/>
    <lineage>
        <taxon>Eukaryota</taxon>
        <taxon>Sar</taxon>
        <taxon>Alveolata</taxon>
        <taxon>Dinophyceae</taxon>
        <taxon>Suessiales</taxon>
        <taxon>Symbiodiniaceae</taxon>
        <taxon>Symbiodinium</taxon>
    </lineage>
</organism>
<keyword evidence="1" id="KW-0732">Signal</keyword>
<protein>
    <submittedName>
        <fullName evidence="2">Uncharacterized protein</fullName>
    </submittedName>
</protein>
<evidence type="ECO:0000256" key="1">
    <source>
        <dbReference type="SAM" id="SignalP"/>
    </source>
</evidence>
<proteinExistence type="predicted"/>
<gene>
    <name evidence="2" type="ORF">SNAT2548_LOCUS15435</name>
</gene>
<keyword evidence="3" id="KW-1185">Reference proteome</keyword>
<comment type="caution">
    <text evidence="2">The sequence shown here is derived from an EMBL/GenBank/DDBJ whole genome shotgun (WGS) entry which is preliminary data.</text>
</comment>
<feature type="chain" id="PRO_5033065095" evidence="1">
    <location>
        <begin position="17"/>
        <end position="1494"/>
    </location>
</feature>
<sequence>MPRFHILCICLPFAWSGRIQSRMHQIIQSFAEPTFACRKGMHLKLNKSWSDHHVVNPYSEVDEEQHFVLPFGLNPLGSHSGPCNELVFGPPIFDSDYGEEIWDSYYLEPVGYLDGSIEVRCMHTGPSGDASLQVTQYSCREHLPFSTIWSHDPKPPGQRMQQKMQWGTQKTQYEYAAFTCGDPFDHHGPDLLHSRAARELPVQVHTLSEALGACEDDMQCSAVAVHPEEKTYHVLDKFVCSLTSDALSTTFNVGDSVKLSLIARGFRGTPLDGKGDGEAMGSTDSTDSRESQIGSVLEKWSLDSPGTHVLVQFEHGAEWILPEHLEHVGHEESRTSWTLVRKIRARKVVCNDMQPETSCDVYSAQDAEVLLQGISLNPADCQQACSARMQSSFLLNGCCVLAAEPGLCALTKGEHFKTSELDDDHPAELASSCKQLPCSLDPSCSFGAGDFRVRTDTSAGGTAGTAETTLYFDFAHPLSMPFFFDVETLKIFHFTSKDRRALTARRASRLVHAVGSVTTTTSNARRVNLSLETTHMEGVQTIHDQLLLVCDAFGQKLGRVLKPPNLKEALASGECDEPHEAFETCLVQVGCGILGDFQPFAPPWFAQLPFDLVAWQAPAAFCCGTPYTVDQRKDSWMKSLMDSAGIREVSISDVKDSKAHQSMQASLETGSMALKKMLAHHIADEEMLSWLGQLVKVALQEFKKILIDFKETIDSEAAPELEISSDGTSFLQVHEDGDQRTPSGRRGTEVARWSPEKGAFLQVDPKNTTALKKTWNFVAAIPGAVFNYGLRPLWNFIAMPLLKWGVSLMKWILEHPRAALFISKFALAVRNRMCEKASWYMYGNPTESSVGAFSKVSGALSEFRNYTKQMFTPAVMLSMLQDVVGSSTFVDTVADLGKASYSLVLAWTGFATGGAAMALLSSFSSLLAEASVEAGRRALEMVIYQEVAKEIPSNLFDMLTTKCLHKREKTTVTWTATKDEILEAGQSAVEEVTKNFVEAGQGLAGLSMLKSQYAYQMEPCWHSLRRVQGGMRDAGMPVEALNVRVKHTQHSMNQHSDSELLASFLTFSVLCFRASPVDGVKEQDMSTSCCLVEDGISSRSAALRGWTARVDMQKSIFCKSLHECFMTAAVPDSSAVGPYMLQPLTVTPLARHLCVEAVSRTASSKAAEVNTDLSRRDAERAAMELADAESAVMSLFQKVRLAAARNKTMEVVTSRLHLFLQKAKSTAQGGNATSSFGLLEYWEQHSKDVRSQLEGAPQDQARPDTIPARGSHLHEVKENLPPPAAAACLSDEVDVCEEETRRSQARIDSMLRSVAELQRQRGERMQEVSDLRQKLSVLRAAASITTSARQMSAVQCRLRRIQDIIAKMASSALNEIQHIEAWTSLVEETRSQVAAGLMTEDPTIRSPEEVYAVLQDLQQQFRPGQAEECGSSLPGAQSLWWLAANMAAIAAYVQVELAELGPAGEVDKRREFYALADSRFAKELRYHDDWGDGL</sequence>
<dbReference type="Proteomes" id="UP000604046">
    <property type="component" value="Unassembled WGS sequence"/>
</dbReference>
<reference evidence="2" key="1">
    <citation type="submission" date="2021-02" db="EMBL/GenBank/DDBJ databases">
        <authorList>
            <person name="Dougan E. K."/>
            <person name="Rhodes N."/>
            <person name="Thang M."/>
            <person name="Chan C."/>
        </authorList>
    </citation>
    <scope>NUCLEOTIDE SEQUENCE</scope>
</reference>
<accession>A0A812NKT4</accession>
<name>A0A812NKT4_9DINO</name>
<dbReference type="EMBL" id="CAJNDS010001957">
    <property type="protein sequence ID" value="CAE7292764.1"/>
    <property type="molecule type" value="Genomic_DNA"/>
</dbReference>